<dbReference type="PANTHER" id="PTHR42924:SF3">
    <property type="entry name" value="POLYMERASE_HISTIDINOL PHOSPHATASE N-TERMINAL DOMAIN-CONTAINING PROTEIN"/>
    <property type="match status" value="1"/>
</dbReference>
<reference evidence="2 3" key="1">
    <citation type="journal article" date="2016" name="Nat. Commun.">
        <title>Thousands of microbial genomes shed light on interconnected biogeochemical processes in an aquifer system.</title>
        <authorList>
            <person name="Anantharaman K."/>
            <person name="Brown C.T."/>
            <person name="Hug L.A."/>
            <person name="Sharon I."/>
            <person name="Castelle C.J."/>
            <person name="Probst A.J."/>
            <person name="Thomas B.C."/>
            <person name="Singh A."/>
            <person name="Wilkins M.J."/>
            <person name="Karaoz U."/>
            <person name="Brodie E.L."/>
            <person name="Williams K.H."/>
            <person name="Hubbard S.S."/>
            <person name="Banfield J.F."/>
        </authorList>
    </citation>
    <scope>NUCLEOTIDE SEQUENCE [LARGE SCALE GENOMIC DNA]</scope>
</reference>
<sequence length="274" mass="30009">MSADLHIHTNQSDGTFSPEETVKMAAAAGLKTISLTDHDNVDGLEAAEQIAARVGLELIPGIEMTTETAQAEIHILGYYLDRRNPGLLEVLARIQASRIERIHTIVQKLKSLGVEIEASDVFALSGEKSPGRPHVARALIKKGLVLNFREAFKRYLDFRAPAYVPHFKLTPTEAIKLIKSAGGIAVFAHPAISKADDLIPELITSGLRGIEAYYLGHYADQVDYYVELGRKNGLLLTGGSDFHGEDSGRETKLGDFSIPDELVDKLRDEHSRGN</sequence>
<dbReference type="InterPro" id="IPR003141">
    <property type="entry name" value="Pol/His_phosphatase_N"/>
</dbReference>
<dbReference type="Pfam" id="PF02811">
    <property type="entry name" value="PHP"/>
    <property type="match status" value="1"/>
</dbReference>
<organism evidence="2 3">
    <name type="scientific">candidate division WOR-1 bacterium RIFOXYC12_FULL_54_18</name>
    <dbReference type="NCBI Taxonomy" id="1802584"/>
    <lineage>
        <taxon>Bacteria</taxon>
        <taxon>Bacillati</taxon>
        <taxon>Saganbacteria</taxon>
    </lineage>
</organism>
<dbReference type="Gene3D" id="1.10.150.650">
    <property type="match status" value="1"/>
</dbReference>
<dbReference type="AlphaFoldDB" id="A0A1F4T5B3"/>
<evidence type="ECO:0000313" key="3">
    <source>
        <dbReference type="Proteomes" id="UP000178602"/>
    </source>
</evidence>
<accession>A0A1F4T5B3</accession>
<name>A0A1F4T5B3_UNCSA</name>
<dbReference type="CDD" id="cd07438">
    <property type="entry name" value="PHP_HisPPase_AMP"/>
    <property type="match status" value="1"/>
</dbReference>
<comment type="caution">
    <text evidence="2">The sequence shown here is derived from an EMBL/GenBank/DDBJ whole genome shotgun (WGS) entry which is preliminary data.</text>
</comment>
<evidence type="ECO:0000313" key="2">
    <source>
        <dbReference type="EMBL" id="OGC27952.1"/>
    </source>
</evidence>
<dbReference type="SMART" id="SM00481">
    <property type="entry name" value="POLIIIAc"/>
    <property type="match status" value="1"/>
</dbReference>
<dbReference type="Gene3D" id="3.20.20.140">
    <property type="entry name" value="Metal-dependent hydrolases"/>
    <property type="match status" value="1"/>
</dbReference>
<gene>
    <name evidence="2" type="ORF">A3K49_03000</name>
</gene>
<dbReference type="EMBL" id="MEUG01000001">
    <property type="protein sequence ID" value="OGC27952.1"/>
    <property type="molecule type" value="Genomic_DNA"/>
</dbReference>
<dbReference type="InterPro" id="IPR004013">
    <property type="entry name" value="PHP_dom"/>
</dbReference>
<evidence type="ECO:0000259" key="1">
    <source>
        <dbReference type="SMART" id="SM00481"/>
    </source>
</evidence>
<dbReference type="InterPro" id="IPR016195">
    <property type="entry name" value="Pol/histidinol_Pase-like"/>
</dbReference>
<dbReference type="SUPFAM" id="SSF89550">
    <property type="entry name" value="PHP domain-like"/>
    <property type="match status" value="1"/>
</dbReference>
<feature type="domain" description="Polymerase/histidinol phosphatase N-terminal" evidence="1">
    <location>
        <begin position="3"/>
        <end position="68"/>
    </location>
</feature>
<dbReference type="GO" id="GO:0004534">
    <property type="term" value="F:5'-3' RNA exonuclease activity"/>
    <property type="evidence" value="ECO:0007669"/>
    <property type="project" value="TreeGrafter"/>
</dbReference>
<dbReference type="Proteomes" id="UP000178602">
    <property type="component" value="Unassembled WGS sequence"/>
</dbReference>
<dbReference type="GO" id="GO:0035312">
    <property type="term" value="F:5'-3' DNA exonuclease activity"/>
    <property type="evidence" value="ECO:0007669"/>
    <property type="project" value="TreeGrafter"/>
</dbReference>
<protein>
    <recommendedName>
        <fullName evidence="1">Polymerase/histidinol phosphatase N-terminal domain-containing protein</fullName>
    </recommendedName>
</protein>
<dbReference type="PANTHER" id="PTHR42924">
    <property type="entry name" value="EXONUCLEASE"/>
    <property type="match status" value="1"/>
</dbReference>
<dbReference type="InterPro" id="IPR052018">
    <property type="entry name" value="PHP_domain"/>
</dbReference>
<proteinExistence type="predicted"/>